<feature type="region of interest" description="Disordered" evidence="2">
    <location>
        <begin position="1589"/>
        <end position="1618"/>
    </location>
</feature>
<evidence type="ECO:0000256" key="3">
    <source>
        <dbReference type="SAM" id="Phobius"/>
    </source>
</evidence>
<dbReference type="Pfam" id="PF05764">
    <property type="entry name" value="YL1"/>
    <property type="match status" value="1"/>
</dbReference>
<dbReference type="PANTHER" id="PTHR13275:SF4">
    <property type="entry name" value="VACUOLAR PROTEIN SORTING-ASSOCIATED PROTEIN 72 HOMOLOG"/>
    <property type="match status" value="1"/>
</dbReference>
<gene>
    <name evidence="5" type="ORF">BgAZ_300950</name>
</gene>
<dbReference type="EMBL" id="JAVEPI010000003">
    <property type="protein sequence ID" value="KAK1442577.1"/>
    <property type="molecule type" value="Genomic_DNA"/>
</dbReference>
<dbReference type="Pfam" id="PF08265">
    <property type="entry name" value="YL1_C"/>
    <property type="match status" value="1"/>
</dbReference>
<dbReference type="SUPFAM" id="SSF50729">
    <property type="entry name" value="PH domain-like"/>
    <property type="match status" value="1"/>
</dbReference>
<keyword evidence="3" id="KW-0472">Membrane</keyword>
<feature type="compositionally biased region" description="Acidic residues" evidence="2">
    <location>
        <begin position="1"/>
        <end position="39"/>
    </location>
</feature>
<feature type="region of interest" description="Disordered" evidence="2">
    <location>
        <begin position="1"/>
        <end position="154"/>
    </location>
</feature>
<feature type="region of interest" description="Disordered" evidence="2">
    <location>
        <begin position="1787"/>
        <end position="1819"/>
    </location>
</feature>
<evidence type="ECO:0000256" key="2">
    <source>
        <dbReference type="SAM" id="MobiDB-lite"/>
    </source>
</evidence>
<keyword evidence="3" id="KW-0812">Transmembrane</keyword>
<proteinExistence type="inferred from homology"/>
<feature type="compositionally biased region" description="Acidic residues" evidence="2">
    <location>
        <begin position="1589"/>
        <end position="1613"/>
    </location>
</feature>
<feature type="transmembrane region" description="Helical" evidence="3">
    <location>
        <begin position="974"/>
        <end position="1001"/>
    </location>
</feature>
<protein>
    <recommendedName>
        <fullName evidence="4">Vps72/YL1 C-terminal domain-containing protein</fullName>
    </recommendedName>
</protein>
<accession>A0AAD8PDQ5</accession>
<evidence type="ECO:0000259" key="4">
    <source>
        <dbReference type="SMART" id="SM00993"/>
    </source>
</evidence>
<dbReference type="InterPro" id="IPR046757">
    <property type="entry name" value="YL1_N"/>
</dbReference>
<evidence type="ECO:0000313" key="5">
    <source>
        <dbReference type="EMBL" id="KAK1442577.1"/>
    </source>
</evidence>
<evidence type="ECO:0000256" key="1">
    <source>
        <dbReference type="ARBA" id="ARBA00006832"/>
    </source>
</evidence>
<comment type="caution">
    <text evidence="5">The sequence shown here is derived from an EMBL/GenBank/DDBJ whole genome shotgun (WGS) entry which is preliminary data.</text>
</comment>
<sequence length="2099" mass="242386">MASDSDDAEEREVSDEESSENDSEEESEYDSDDESESSFDELSVGVALELPKRENRGKKYTTLVGEELEKDEQFWGHNTWEEEAVDEDYNCSEGEEEYAYSTDSDFDDPETDKSDEEVDESHLKEAKQKRHGAYVKSAGIEKKKSVRKPTAAAQDLPVDRSMRATTKLKTEAIIQLERRRDMIKTQVAKSASKKPAVKTKVYTQEELMAMALKTEVENTRSLKNLQAWEDEKKKYDDVKKWNYKGNYDIWVCWNSLLSIVTNKPNEPEPEEIKEEDLPPIEEKSLELYMFTSGKVPEYYSRAAEEKERLQTVKKPLCAITGRPAKYRDPLTGNYYSDMTSYRTLRLHASDTENAEMAASLGNVEEIIRELINKNGLTVTGCLLRETEPRSVQHIAIMEPSQMANSNKPSRQLLLLPPDCRFTMQQWLYRKSSHTRRYKRCYMVLHKDMLYSLRKPSLNQGDRPEIIMESLRYSSCVITGAEIRAETNEIGELFRWIVMLKHPKTYAGGNNEVFDKLVHKLPLGTVNFDDPAGVEEIFRELNDNNHVTNHSSSNYNEEQTLWLATSNHKVATDWLNALLCVSRYGSMENFVYQNTLRTKHLSYSLPFYLVPFEFFPISSKKATNPKRRAAFTFMKLNIKELLQIPVLDNETLCCLVEYNSSFYILNLPEMEKEEALEVNRVSSNLTSLEDDGREVYYDEYGLTSYKSKANIKLGDITPNHALTRENTQMKNIGKRTSGLSAILGRSENLNNDFIDDYKSRNRLGATVTPANQSQGYNVLSKLWNLNKVTDKKKTVLEKRSVYYGEDAFIHIPMYQNQAQDVLWLHFVTTSDSYIGSASIDNTDFSINEPCIPKTCVIRNIEDINPLNHKRIDITDYPIQDTALKTWMANDPLPEAGLVVLSVVTPKHYGNFMDPVTPAFHSPKDYRVKVTNASTSGGINMLMSNIKRATVAYKTSYTLRRYVRRVLQFQNMYLSFFWMLYLTLVLGVYPDKLLFFSIIALVYYSIKSHPRFKEYFIQLMLTYPILIALLPRKFTRSFLLLPKAVCMACAKRKAFLLKNSHNTEEEVHYETIASERIRVADNKVKGRLTSRKSECISNTEKLVQIEHAEIPMMTPNQQMNSYVSYTHYPGTDVERCKHRGVVLSYLASLFLSQFAGRGTFANFKKVDSRSTIRAFHAIFYEPPPYPSEVIPFFENLVLTMQYYLMVMLLTFSGGINHVQTLHLLHRNRITKKLMIQSASSGIEGKGKEQQHNRWSGMFPEGQLMASEWYENERKALFGTYSKYHLRIYDRPAVSTEDGRPLDIPEILIHNAKVVLTKETDRHGWSYSKNWSSTWSSEHTPFTFVRRRKWVSNFKDSHVPKEIHVDKAIVHTFSDLDSTAAEKSEPVVSTDGEVVPELRLQSLNTPAEIPFEQAKAADIPASHQVLHNIPGRAGYIEVIPRAPKYSSEQSVLRVSNESSNQYGVIDNGYQTSQAATPSQEPLKYSRSRFNGQSKMMGMFKMGIKGLLTENLRNHAKVANGGTYETQQSGFGFSKWRRYMKRKAETSIKEKIRNMIHDRTPRSELERVDSKIPEEVKIHDVPRVDEVAELPVEEPVDEEEEQWTTDIEDIEEEEEKEEPAGNTRRNLFNSSVAFLLIIPLCLLLDIVKVICNIIWALVQVFFWLLGISQEENEYNITDEHPMKDQLGWERPKIRCNVVLHGRQYCYEIPKWSKRCFMGRAKLRIYKAAKGRRSRLRMFTHRPAYKNLNVMFLYTRNKNVMSINPDPEEYYYETYLTGSDDDDHFSEEQAEDNKVDVETAQDPEESERELTSAESSLDDDDDGEFDISLDAEVLEAEMNTFVAKELGEYVYTDRSRRESVGVEQLEGIQGRRKVLSYIKNIYDRKIRKHQGEANAVDVAEDASKPSSEYEGVESQDDMKTEHKVGVLGMLRKAKDRIAVANYYINLFTVRYEKFINMILWRHDTVTKVLLILLVALAIGNIFVSTYVLLLLYLLMFFKSGYAASMWERNIHQTVKRHLDTSLADLEIYSPFWDLSNRETALLIKAIKGFCQIEVTSTLIRESINSFDLATVITKRIMDEKMCRGWERRNWFFNLFRQSPNLLEV</sequence>
<dbReference type="PANTHER" id="PTHR13275">
    <property type="entry name" value="YL-1 PROTEIN TRANSCRIPTION FACTOR-LIKE 1"/>
    <property type="match status" value="1"/>
</dbReference>
<feature type="transmembrane region" description="Helical" evidence="3">
    <location>
        <begin position="1963"/>
        <end position="1990"/>
    </location>
</feature>
<feature type="transmembrane region" description="Helical" evidence="3">
    <location>
        <begin position="1628"/>
        <end position="1661"/>
    </location>
</feature>
<feature type="compositionally biased region" description="Acidic residues" evidence="2">
    <location>
        <begin position="81"/>
        <end position="119"/>
    </location>
</feature>
<evidence type="ECO:0000313" key="6">
    <source>
        <dbReference type="Proteomes" id="UP001230268"/>
    </source>
</evidence>
<dbReference type="Proteomes" id="UP001230268">
    <property type="component" value="Unassembled WGS sequence"/>
</dbReference>
<dbReference type="GO" id="GO:0005634">
    <property type="term" value="C:nucleus"/>
    <property type="evidence" value="ECO:0007669"/>
    <property type="project" value="TreeGrafter"/>
</dbReference>
<feature type="transmembrane region" description="Helical" evidence="3">
    <location>
        <begin position="1013"/>
        <end position="1032"/>
    </location>
</feature>
<organism evidence="5 6">
    <name type="scientific">Babesia gibsoni</name>
    <dbReference type="NCBI Taxonomy" id="33632"/>
    <lineage>
        <taxon>Eukaryota</taxon>
        <taxon>Sar</taxon>
        <taxon>Alveolata</taxon>
        <taxon>Apicomplexa</taxon>
        <taxon>Aconoidasida</taxon>
        <taxon>Piroplasmida</taxon>
        <taxon>Babesiidae</taxon>
        <taxon>Babesia</taxon>
    </lineage>
</organism>
<keyword evidence="6" id="KW-1185">Reference proteome</keyword>
<keyword evidence="3" id="KW-1133">Transmembrane helix</keyword>
<reference evidence="5" key="1">
    <citation type="submission" date="2023-08" db="EMBL/GenBank/DDBJ databases">
        <title>Draft sequence of the Babesia gibsoni genome.</title>
        <authorList>
            <person name="Yamagishi J.Y."/>
            <person name="Xuan X.X."/>
        </authorList>
    </citation>
    <scope>NUCLEOTIDE SEQUENCE</scope>
    <source>
        <strain evidence="5">Azabu</strain>
    </source>
</reference>
<name>A0AAD8PDQ5_BABGI</name>
<dbReference type="InterPro" id="IPR013272">
    <property type="entry name" value="Vps72/YL1_C"/>
</dbReference>
<feature type="domain" description="Vps72/YL1 C-terminal" evidence="4">
    <location>
        <begin position="315"/>
        <end position="344"/>
    </location>
</feature>
<dbReference type="SMART" id="SM00993">
    <property type="entry name" value="YL1_C"/>
    <property type="match status" value="1"/>
</dbReference>
<comment type="similarity">
    <text evidence="1">Belongs to the VPS72/YL1 family.</text>
</comment>